<dbReference type="PANTHER" id="PTHR46494:SF1">
    <property type="entry name" value="CORA FAMILY METAL ION TRANSPORTER (EUROFUNG)"/>
    <property type="match status" value="1"/>
</dbReference>
<dbReference type="InterPro" id="IPR045861">
    <property type="entry name" value="CorA_cytoplasmic_dom"/>
</dbReference>
<dbReference type="GO" id="GO:0000287">
    <property type="term" value="F:magnesium ion binding"/>
    <property type="evidence" value="ECO:0007669"/>
    <property type="project" value="TreeGrafter"/>
</dbReference>
<evidence type="ECO:0000256" key="4">
    <source>
        <dbReference type="ARBA" id="ARBA00022475"/>
    </source>
</evidence>
<gene>
    <name evidence="9" type="ORF">STPYR_12489</name>
</gene>
<dbReference type="AlphaFoldDB" id="A0A1Y5Q5P9"/>
<feature type="transmembrane region" description="Helical" evidence="8">
    <location>
        <begin position="311"/>
        <end position="331"/>
    </location>
</feature>
<dbReference type="GO" id="GO:0015095">
    <property type="term" value="F:magnesium ion transmembrane transporter activity"/>
    <property type="evidence" value="ECO:0007669"/>
    <property type="project" value="TreeGrafter"/>
</dbReference>
<name>A0A1Y5Q5P9_9GAMM</name>
<dbReference type="SUPFAM" id="SSF143865">
    <property type="entry name" value="CorA soluble domain-like"/>
    <property type="match status" value="1"/>
</dbReference>
<dbReference type="InterPro" id="IPR045863">
    <property type="entry name" value="CorA_TM1_TM2"/>
</dbReference>
<keyword evidence="7 8" id="KW-0472">Membrane</keyword>
<dbReference type="Gene3D" id="1.20.58.340">
    <property type="entry name" value="Magnesium transport protein CorA, transmembrane region"/>
    <property type="match status" value="2"/>
</dbReference>
<dbReference type="Gene3D" id="3.30.460.20">
    <property type="entry name" value="CorA soluble domain-like"/>
    <property type="match status" value="1"/>
</dbReference>
<keyword evidence="3" id="KW-0813">Transport</keyword>
<evidence type="ECO:0000256" key="8">
    <source>
        <dbReference type="SAM" id="Phobius"/>
    </source>
</evidence>
<protein>
    <submittedName>
        <fullName evidence="9">CorA-like Mg2+ transporter protein</fullName>
    </submittedName>
</protein>
<dbReference type="Pfam" id="PF01544">
    <property type="entry name" value="CorA"/>
    <property type="match status" value="1"/>
</dbReference>
<dbReference type="GO" id="GO:0050897">
    <property type="term" value="F:cobalt ion binding"/>
    <property type="evidence" value="ECO:0007669"/>
    <property type="project" value="TreeGrafter"/>
</dbReference>
<evidence type="ECO:0000256" key="3">
    <source>
        <dbReference type="ARBA" id="ARBA00022448"/>
    </source>
</evidence>
<dbReference type="PANTHER" id="PTHR46494">
    <property type="entry name" value="CORA FAMILY METAL ION TRANSPORTER (EUROFUNG)"/>
    <property type="match status" value="1"/>
</dbReference>
<evidence type="ECO:0000256" key="7">
    <source>
        <dbReference type="ARBA" id="ARBA00023136"/>
    </source>
</evidence>
<comment type="subcellular location">
    <subcellularLocation>
        <location evidence="1">Cell membrane</location>
        <topology evidence="1">Multi-pass membrane protein</topology>
    </subcellularLocation>
</comment>
<keyword evidence="5 8" id="KW-0812">Transmembrane</keyword>
<dbReference type="GO" id="GO:0005886">
    <property type="term" value="C:plasma membrane"/>
    <property type="evidence" value="ECO:0007669"/>
    <property type="project" value="UniProtKB-SubCell"/>
</dbReference>
<dbReference type="InterPro" id="IPR002523">
    <property type="entry name" value="MgTranspt_CorA/ZnTranspt_ZntB"/>
</dbReference>
<organism evidence="9">
    <name type="scientific">uncultured Stenotrophomonas sp</name>
    <dbReference type="NCBI Taxonomy" id="165438"/>
    <lineage>
        <taxon>Bacteria</taxon>
        <taxon>Pseudomonadati</taxon>
        <taxon>Pseudomonadota</taxon>
        <taxon>Gammaproteobacteria</taxon>
        <taxon>Lysobacterales</taxon>
        <taxon>Lysobacteraceae</taxon>
        <taxon>Stenotrophomonas</taxon>
        <taxon>environmental samples</taxon>
    </lineage>
</organism>
<dbReference type="GO" id="GO:0015087">
    <property type="term" value="F:cobalt ion transmembrane transporter activity"/>
    <property type="evidence" value="ECO:0007669"/>
    <property type="project" value="TreeGrafter"/>
</dbReference>
<dbReference type="SUPFAM" id="SSF144083">
    <property type="entry name" value="Magnesium transport protein CorA, transmembrane region"/>
    <property type="match status" value="1"/>
</dbReference>
<keyword evidence="6 8" id="KW-1133">Transmembrane helix</keyword>
<evidence type="ECO:0000256" key="6">
    <source>
        <dbReference type="ARBA" id="ARBA00022989"/>
    </source>
</evidence>
<evidence type="ECO:0000256" key="1">
    <source>
        <dbReference type="ARBA" id="ARBA00004651"/>
    </source>
</evidence>
<evidence type="ECO:0000256" key="5">
    <source>
        <dbReference type="ARBA" id="ARBA00022692"/>
    </source>
</evidence>
<keyword evidence="4" id="KW-1003">Cell membrane</keyword>
<evidence type="ECO:0000256" key="2">
    <source>
        <dbReference type="ARBA" id="ARBA00009765"/>
    </source>
</evidence>
<proteinExistence type="inferred from homology"/>
<comment type="similarity">
    <text evidence="2">Belongs to the CorA metal ion transporter (MIT) (TC 1.A.35) family.</text>
</comment>
<sequence>MTTVAASEAHDPPEGEAFFCRVFDAEGHSRAVALEVLAQCCPTDDALAWVDLDDAPPAMLDAVWRAWELPQAARAFMEGGTAPEVGQEGGHFWARVIVADGSGNREKLAGSVLSCIAGNNRVVTFHRQPIDFVDDMRGRQWGNGALGVLCAESFVATLLDRQLASYFKAINDYEIAIERLEVRILGESARDMLPELQRLRRWASRLRRMLAPHRRVFGAMSRPDFRPDENRTAERHFVALDTRFERAMDMVENARELVLGSFELFSNQTALRTNDAMRVLTFVTVVTGLLATIVGALGMNFRAGFFETDDMGFFTVMGGLLLLAAGAFLLGRHRRWF</sequence>
<evidence type="ECO:0000313" key="9">
    <source>
        <dbReference type="EMBL" id="SBV37553.1"/>
    </source>
</evidence>
<feature type="transmembrane region" description="Helical" evidence="8">
    <location>
        <begin position="279"/>
        <end position="299"/>
    </location>
</feature>
<dbReference type="EMBL" id="FLTS01000001">
    <property type="protein sequence ID" value="SBV37553.1"/>
    <property type="molecule type" value="Genomic_DNA"/>
</dbReference>
<reference evidence="9" key="1">
    <citation type="submission" date="2016-03" db="EMBL/GenBank/DDBJ databases">
        <authorList>
            <person name="Ploux O."/>
        </authorList>
    </citation>
    <scope>NUCLEOTIDE SEQUENCE</scope>
    <source>
        <strain evidence="9">UC10</strain>
    </source>
</reference>
<accession>A0A1Y5Q5P9</accession>